<reference evidence="1 2" key="1">
    <citation type="submission" date="2018-12" db="EMBL/GenBank/DDBJ databases">
        <title>The Batch Genome Submission of Enterobacter spp. strains.</title>
        <authorList>
            <person name="Wei L."/>
            <person name="Wu W."/>
            <person name="Lin J."/>
            <person name="Zhang X."/>
            <person name="Feng Y."/>
            <person name="Zong Z."/>
        </authorList>
    </citation>
    <scope>NUCLEOTIDE SEQUENCE [LARGE SCALE GENOMIC DNA]</scope>
    <source>
        <strain evidence="1 2">WCHEM090044</strain>
    </source>
</reference>
<dbReference type="PANTHER" id="PTHR43179:SF7">
    <property type="entry name" value="RHAMNOSYLTRANSFERASE WBBL"/>
    <property type="match status" value="1"/>
</dbReference>
<dbReference type="PANTHER" id="PTHR43179">
    <property type="entry name" value="RHAMNOSYLTRANSFERASE WBBL"/>
    <property type="match status" value="1"/>
</dbReference>
<proteinExistence type="predicted"/>
<protein>
    <submittedName>
        <fullName evidence="1">Glycosyltransferase family 2 protein</fullName>
    </submittedName>
</protein>
<dbReference type="InterPro" id="IPR029044">
    <property type="entry name" value="Nucleotide-diphossugar_trans"/>
</dbReference>
<evidence type="ECO:0000313" key="2">
    <source>
        <dbReference type="Proteomes" id="UP000278241"/>
    </source>
</evidence>
<accession>A0ABY0AMZ6</accession>
<dbReference type="Proteomes" id="UP000278241">
    <property type="component" value="Unassembled WGS sequence"/>
</dbReference>
<gene>
    <name evidence="1" type="ORF">EKN94_20140</name>
</gene>
<evidence type="ECO:0000313" key="1">
    <source>
        <dbReference type="EMBL" id="RTN19543.1"/>
    </source>
</evidence>
<comment type="caution">
    <text evidence="1">The sequence shown here is derived from an EMBL/GenBank/DDBJ whole genome shotgun (WGS) entry which is preliminary data.</text>
</comment>
<sequence>MFISVVSHGHANLIITQNVLSDLAKGNTVIVTDNIGEKTLETYCESHNIEYIINKHRKGFGENNNQNFIKAKEMGLTSNDIFLVLNPDVIIEREILSQLTTLMISESSISATINLHKPDGSIDNNIRHYPSISDFIISYILGKNKTIIDKSKLSDKTEADWASGSFIAIKANVYEEVSGFDERYFMYCEDLDLCRRIYKKTGKRIDYFPQIQAIHYAAHQNRRILSKHFFWHVKSVIRYCLKSEY</sequence>
<name>A0ABY0AMZ6_9ENTR</name>
<organism evidence="1 2">
    <name type="scientific">Enterobacter quasimori</name>
    <dbReference type="NCBI Taxonomy" id="2838947"/>
    <lineage>
        <taxon>Bacteria</taxon>
        <taxon>Pseudomonadati</taxon>
        <taxon>Pseudomonadota</taxon>
        <taxon>Gammaproteobacteria</taxon>
        <taxon>Enterobacterales</taxon>
        <taxon>Enterobacteriaceae</taxon>
        <taxon>Enterobacter</taxon>
    </lineage>
</organism>
<keyword evidence="2" id="KW-1185">Reference proteome</keyword>
<dbReference type="Gene3D" id="3.90.550.10">
    <property type="entry name" value="Spore Coat Polysaccharide Biosynthesis Protein SpsA, Chain A"/>
    <property type="match status" value="1"/>
</dbReference>
<dbReference type="SUPFAM" id="SSF53448">
    <property type="entry name" value="Nucleotide-diphospho-sugar transferases"/>
    <property type="match status" value="1"/>
</dbReference>
<dbReference type="EMBL" id="RXRX01000016">
    <property type="protein sequence ID" value="RTN19543.1"/>
    <property type="molecule type" value="Genomic_DNA"/>
</dbReference>
<dbReference type="RefSeq" id="WP_126546228.1">
    <property type="nucleotide sequence ID" value="NZ_RXRX01000016.1"/>
</dbReference>